<dbReference type="EMBL" id="JACHLA010000003">
    <property type="protein sequence ID" value="MBB6362751.1"/>
    <property type="molecule type" value="Genomic_DNA"/>
</dbReference>
<dbReference type="RefSeq" id="WP_257221169.1">
    <property type="nucleotide sequence ID" value="NZ_JACHLA010000003.1"/>
</dbReference>
<gene>
    <name evidence="1" type="ORF">HNP34_000869</name>
</gene>
<sequence>MILYKYVGFDAGLKILETSTLGFSLPRDFNDPFEVTALALMGETVNVGVETQAVRSRFINKYAVLSLTRAPLNPLMWSHYADSHKEMVIGIDTEKAGLESFENYTILAQRGEMIYVNTVPQHINSIDAVQLMQIGSKHHIWWESHERLLKHAVLYKQLCWAYEEEVRVMKCLGSEEYHSYHSKEDKRFELDGEQWERKYIGSRSIFLKSIPSDAFVEIYLGENSYRDQRRKYDNLIDGYKVPKILQLKEFSRNNNIELFTVLVDTETWSLKRKIINSVDLD</sequence>
<evidence type="ECO:0008006" key="3">
    <source>
        <dbReference type="Google" id="ProtNLM"/>
    </source>
</evidence>
<protein>
    <recommendedName>
        <fullName evidence="3">DUF2971 domain-containing protein</fullName>
    </recommendedName>
</protein>
<dbReference type="InterPro" id="IPR021352">
    <property type="entry name" value="DUF2971"/>
</dbReference>
<dbReference type="Pfam" id="PF11185">
    <property type="entry name" value="DUF2971"/>
    <property type="match status" value="1"/>
</dbReference>
<dbReference type="Proteomes" id="UP000548425">
    <property type="component" value="Unassembled WGS sequence"/>
</dbReference>
<organism evidence="1 2">
    <name type="scientific">Acinetobacter lwoffii</name>
    <dbReference type="NCBI Taxonomy" id="28090"/>
    <lineage>
        <taxon>Bacteria</taxon>
        <taxon>Pseudomonadati</taxon>
        <taxon>Pseudomonadota</taxon>
        <taxon>Gammaproteobacteria</taxon>
        <taxon>Moraxellales</taxon>
        <taxon>Moraxellaceae</taxon>
        <taxon>Acinetobacter</taxon>
    </lineage>
</organism>
<evidence type="ECO:0000313" key="2">
    <source>
        <dbReference type="Proteomes" id="UP000548425"/>
    </source>
</evidence>
<proteinExistence type="predicted"/>
<evidence type="ECO:0000313" key="1">
    <source>
        <dbReference type="EMBL" id="MBB6362751.1"/>
    </source>
</evidence>
<reference evidence="1 2" key="1">
    <citation type="submission" date="2020-08" db="EMBL/GenBank/DDBJ databases">
        <title>Functional genomics of gut bacteria from endangered species of beetles.</title>
        <authorList>
            <person name="Carlos-Shanley C."/>
        </authorList>
    </citation>
    <scope>NUCLEOTIDE SEQUENCE [LARGE SCALE GENOMIC DNA]</scope>
    <source>
        <strain evidence="1 2">S00127</strain>
    </source>
</reference>
<name>A0AAW3VCT9_ACILW</name>
<dbReference type="AlphaFoldDB" id="A0AAW3VCT9"/>
<accession>A0AAW3VCT9</accession>
<comment type="caution">
    <text evidence="1">The sequence shown here is derived from an EMBL/GenBank/DDBJ whole genome shotgun (WGS) entry which is preliminary data.</text>
</comment>